<evidence type="ECO:0000256" key="1">
    <source>
        <dbReference type="SAM" id="MobiDB-lite"/>
    </source>
</evidence>
<proteinExistence type="predicted"/>
<feature type="region of interest" description="Disordered" evidence="1">
    <location>
        <begin position="1"/>
        <end position="86"/>
    </location>
</feature>
<evidence type="ECO:0000313" key="3">
    <source>
        <dbReference type="Proteomes" id="UP000486351"/>
    </source>
</evidence>
<accession>A0A6G0S2Q5</accession>
<reference evidence="2 3" key="1">
    <citation type="submission" date="2018-09" db="EMBL/GenBank/DDBJ databases">
        <title>Genomic investigation of the strawberry pathogen Phytophthora fragariae indicates pathogenicity is determined by transcriptional variation in three key races.</title>
        <authorList>
            <person name="Adams T.M."/>
            <person name="Armitage A.D."/>
            <person name="Sobczyk M.K."/>
            <person name="Bates H.J."/>
            <person name="Dunwell J.M."/>
            <person name="Nellist C.F."/>
            <person name="Harrison R.J."/>
        </authorList>
    </citation>
    <scope>NUCLEOTIDE SEQUENCE [LARGE SCALE GENOMIC DNA]</scope>
    <source>
        <strain evidence="2 3">NOV-77</strain>
    </source>
</reference>
<evidence type="ECO:0000313" key="2">
    <source>
        <dbReference type="EMBL" id="KAE9348257.1"/>
    </source>
</evidence>
<dbReference type="Proteomes" id="UP000486351">
    <property type="component" value="Unassembled WGS sequence"/>
</dbReference>
<gene>
    <name evidence="2" type="ORF">PF008_g7415</name>
</gene>
<sequence>MATDATERDDMRASEAREAELRGRSGEGAGVRHAEEGVAAPPAGVDDGMLRRAMRTSPLDEEEQRTITLTAPTAEPAELKRGVTVS</sequence>
<protein>
    <submittedName>
        <fullName evidence="2">Uncharacterized protein</fullName>
    </submittedName>
</protein>
<feature type="compositionally biased region" description="Basic and acidic residues" evidence="1">
    <location>
        <begin position="1"/>
        <end position="36"/>
    </location>
</feature>
<comment type="caution">
    <text evidence="2">The sequence shown here is derived from an EMBL/GenBank/DDBJ whole genome shotgun (WGS) entry which is preliminary data.</text>
</comment>
<dbReference type="AlphaFoldDB" id="A0A6G0S2Q5"/>
<organism evidence="2 3">
    <name type="scientific">Phytophthora fragariae</name>
    <dbReference type="NCBI Taxonomy" id="53985"/>
    <lineage>
        <taxon>Eukaryota</taxon>
        <taxon>Sar</taxon>
        <taxon>Stramenopiles</taxon>
        <taxon>Oomycota</taxon>
        <taxon>Peronosporomycetes</taxon>
        <taxon>Peronosporales</taxon>
        <taxon>Peronosporaceae</taxon>
        <taxon>Phytophthora</taxon>
    </lineage>
</organism>
<dbReference type="EMBL" id="QXFY01000314">
    <property type="protein sequence ID" value="KAE9348257.1"/>
    <property type="molecule type" value="Genomic_DNA"/>
</dbReference>
<name>A0A6G0S2Q5_9STRA</name>
<feature type="compositionally biased region" description="Basic and acidic residues" evidence="1">
    <location>
        <begin position="77"/>
        <end position="86"/>
    </location>
</feature>